<feature type="transmembrane region" description="Helical" evidence="5">
    <location>
        <begin position="360"/>
        <end position="383"/>
    </location>
</feature>
<accession>A0A151AMW0</accession>
<dbReference type="AlphaFoldDB" id="A0A151AMW0"/>
<keyword evidence="2 5" id="KW-0812">Transmembrane</keyword>
<dbReference type="InterPro" id="IPR001807">
    <property type="entry name" value="ClC"/>
</dbReference>
<evidence type="ECO:0000256" key="4">
    <source>
        <dbReference type="ARBA" id="ARBA00023136"/>
    </source>
</evidence>
<dbReference type="EMBL" id="LTBB01000007">
    <property type="protein sequence ID" value="KYH28880.1"/>
    <property type="molecule type" value="Genomic_DNA"/>
</dbReference>
<reference evidence="6 7" key="1">
    <citation type="submission" date="2016-02" db="EMBL/GenBank/DDBJ databases">
        <title>Genome sequence of Clostridium colicanis DSM 13634.</title>
        <authorList>
            <person name="Poehlein A."/>
            <person name="Daniel R."/>
        </authorList>
    </citation>
    <scope>NUCLEOTIDE SEQUENCE [LARGE SCALE GENOMIC DNA]</scope>
    <source>
        <strain evidence="6 7">DSM 13634</strain>
    </source>
</reference>
<dbReference type="InterPro" id="IPR050368">
    <property type="entry name" value="ClC-type_chloride_channel"/>
</dbReference>
<dbReference type="Gene3D" id="1.10.3080.10">
    <property type="entry name" value="Clc chloride channel"/>
    <property type="match status" value="1"/>
</dbReference>
<evidence type="ECO:0000313" key="7">
    <source>
        <dbReference type="Proteomes" id="UP000075374"/>
    </source>
</evidence>
<keyword evidence="3 5" id="KW-1133">Transmembrane helix</keyword>
<evidence type="ECO:0000256" key="2">
    <source>
        <dbReference type="ARBA" id="ARBA00022692"/>
    </source>
</evidence>
<evidence type="ECO:0000256" key="1">
    <source>
        <dbReference type="ARBA" id="ARBA00004141"/>
    </source>
</evidence>
<feature type="transmembrane region" description="Helical" evidence="5">
    <location>
        <begin position="273"/>
        <end position="290"/>
    </location>
</feature>
<dbReference type="PANTHER" id="PTHR43427">
    <property type="entry name" value="CHLORIDE CHANNEL PROTEIN CLC-E"/>
    <property type="match status" value="1"/>
</dbReference>
<feature type="transmembrane region" description="Helical" evidence="5">
    <location>
        <begin position="229"/>
        <end position="253"/>
    </location>
</feature>
<evidence type="ECO:0000256" key="3">
    <source>
        <dbReference type="ARBA" id="ARBA00022989"/>
    </source>
</evidence>
<feature type="transmembrane region" description="Helical" evidence="5">
    <location>
        <begin position="395"/>
        <end position="415"/>
    </location>
</feature>
<evidence type="ECO:0000313" key="6">
    <source>
        <dbReference type="EMBL" id="KYH28880.1"/>
    </source>
</evidence>
<gene>
    <name evidence="6" type="primary">eriC_1</name>
    <name evidence="6" type="ORF">CLCOL_16120</name>
</gene>
<comment type="subcellular location">
    <subcellularLocation>
        <location evidence="1">Membrane</location>
        <topology evidence="1">Multi-pass membrane protein</topology>
    </subcellularLocation>
</comment>
<dbReference type="STRING" id="1121305.CLCOL_16120"/>
<feature type="transmembrane region" description="Helical" evidence="5">
    <location>
        <begin position="162"/>
        <end position="187"/>
    </location>
</feature>
<protein>
    <submittedName>
        <fullName evidence="6">Chloride/fluoride channel protein</fullName>
    </submittedName>
</protein>
<keyword evidence="7" id="KW-1185">Reference proteome</keyword>
<dbReference type="Pfam" id="PF00654">
    <property type="entry name" value="Voltage_CLC"/>
    <property type="match status" value="1"/>
</dbReference>
<organism evidence="6 7">
    <name type="scientific">Clostridium colicanis DSM 13634</name>
    <dbReference type="NCBI Taxonomy" id="1121305"/>
    <lineage>
        <taxon>Bacteria</taxon>
        <taxon>Bacillati</taxon>
        <taxon>Bacillota</taxon>
        <taxon>Clostridia</taxon>
        <taxon>Eubacteriales</taxon>
        <taxon>Clostridiaceae</taxon>
        <taxon>Clostridium</taxon>
    </lineage>
</organism>
<dbReference type="GO" id="GO:0015108">
    <property type="term" value="F:chloride transmembrane transporter activity"/>
    <property type="evidence" value="ECO:0007669"/>
    <property type="project" value="InterPro"/>
</dbReference>
<sequence length="447" mass="48325">MEQRKNILEDKESNLVTLIRGRNNTIALLVSFVVWIIIGGLVGILTGIAGALFLKSLELATDLRNKHTWLLFLLPFGGAFVSYLYSKYGKNSSKGNNLIIQKINEATGEIPFRMAPLVFLGTFITHLLGGSAGREGTGVQLGSSIAEGIGKLLKLDKIDNRIILMAGISSGFASVFGTPLAGTVFGLEVATLGLMSYEALVPCFTSSIVGDLVVRYLKVNHTHYKILEVPDLTYVAVGKVVFAAILFGLASRLFSELTHKLKDIFSEKFKNPAVKSFVGGVTVIVLVYIFRTREFLGLSLPLMADAFNSHVHPLTFLGKILFTSLTLGAGYQGGEVTPLFVIGSTLGNYLSSLMHMESSFLAALGLIGVFTGATNTPIASFIMGIEMFGSGGIEFMFMTCVISYMFSGHTGIYIAQKVGRSKSKFIEVPNNATLSYFRKRKNSKGTG</sequence>
<evidence type="ECO:0000256" key="5">
    <source>
        <dbReference type="SAM" id="Phobius"/>
    </source>
</evidence>
<name>A0A151AMW0_9CLOT</name>
<dbReference type="CDD" id="cd03682">
    <property type="entry name" value="ClC_sycA_like"/>
    <property type="match status" value="1"/>
</dbReference>
<feature type="transmembrane region" description="Helical" evidence="5">
    <location>
        <begin position="66"/>
        <end position="85"/>
    </location>
</feature>
<comment type="caution">
    <text evidence="6">The sequence shown here is derived from an EMBL/GenBank/DDBJ whole genome shotgun (WGS) entry which is preliminary data.</text>
</comment>
<dbReference type="PANTHER" id="PTHR43427:SF12">
    <property type="entry name" value="CHLORIDE TRANSPORTER"/>
    <property type="match status" value="1"/>
</dbReference>
<keyword evidence="4 5" id="KW-0472">Membrane</keyword>
<dbReference type="Proteomes" id="UP000075374">
    <property type="component" value="Unassembled WGS sequence"/>
</dbReference>
<dbReference type="SUPFAM" id="SSF81340">
    <property type="entry name" value="Clc chloride channel"/>
    <property type="match status" value="1"/>
</dbReference>
<dbReference type="PATRIC" id="fig|1121305.3.peg.1616"/>
<feature type="transmembrane region" description="Helical" evidence="5">
    <location>
        <begin position="26"/>
        <end position="54"/>
    </location>
</feature>
<dbReference type="GO" id="GO:0016020">
    <property type="term" value="C:membrane"/>
    <property type="evidence" value="ECO:0007669"/>
    <property type="project" value="UniProtKB-SubCell"/>
</dbReference>
<dbReference type="InterPro" id="IPR014743">
    <property type="entry name" value="Cl-channel_core"/>
</dbReference>
<proteinExistence type="predicted"/>